<dbReference type="Pfam" id="PF02588">
    <property type="entry name" value="YitT_membrane"/>
    <property type="match status" value="1"/>
</dbReference>
<evidence type="ECO:0000313" key="8">
    <source>
        <dbReference type="EMBL" id="MXP74845.1"/>
    </source>
</evidence>
<keyword evidence="9" id="KW-1185">Reference proteome</keyword>
<dbReference type="InterPro" id="IPR051461">
    <property type="entry name" value="UPF0750_membrane"/>
</dbReference>
<keyword evidence="3 6" id="KW-0812">Transmembrane</keyword>
<evidence type="ECO:0000256" key="3">
    <source>
        <dbReference type="ARBA" id="ARBA00022692"/>
    </source>
</evidence>
<comment type="subcellular location">
    <subcellularLocation>
        <location evidence="1">Cell membrane</location>
        <topology evidence="1">Multi-pass membrane protein</topology>
    </subcellularLocation>
</comment>
<feature type="transmembrane region" description="Helical" evidence="6">
    <location>
        <begin position="82"/>
        <end position="103"/>
    </location>
</feature>
<dbReference type="Proteomes" id="UP000460412">
    <property type="component" value="Unassembled WGS sequence"/>
</dbReference>
<feature type="transmembrane region" description="Helical" evidence="6">
    <location>
        <begin position="109"/>
        <end position="128"/>
    </location>
</feature>
<keyword evidence="4 6" id="KW-1133">Transmembrane helix</keyword>
<dbReference type="GO" id="GO:0005886">
    <property type="term" value="C:plasma membrane"/>
    <property type="evidence" value="ECO:0007669"/>
    <property type="project" value="UniProtKB-SubCell"/>
</dbReference>
<keyword evidence="2" id="KW-1003">Cell membrane</keyword>
<dbReference type="Gene3D" id="3.30.70.120">
    <property type="match status" value="1"/>
</dbReference>
<organism evidence="8 9">
    <name type="scientific">Sporofaciens musculi</name>
    <dbReference type="NCBI Taxonomy" id="2681861"/>
    <lineage>
        <taxon>Bacteria</taxon>
        <taxon>Bacillati</taxon>
        <taxon>Bacillota</taxon>
        <taxon>Clostridia</taxon>
        <taxon>Lachnospirales</taxon>
        <taxon>Lachnospiraceae</taxon>
        <taxon>Sporofaciens</taxon>
    </lineage>
</organism>
<feature type="transmembrane region" description="Helical" evidence="6">
    <location>
        <begin position="176"/>
        <end position="195"/>
    </location>
</feature>
<dbReference type="AlphaFoldDB" id="A0A7X3SHW5"/>
<evidence type="ECO:0000256" key="1">
    <source>
        <dbReference type="ARBA" id="ARBA00004651"/>
    </source>
</evidence>
<dbReference type="PANTHER" id="PTHR33545">
    <property type="entry name" value="UPF0750 MEMBRANE PROTEIN YITT-RELATED"/>
    <property type="match status" value="1"/>
</dbReference>
<gene>
    <name evidence="8" type="ORF">GN277_05440</name>
</gene>
<sequence length="290" mass="31669">MKQSWKKSLETVVCVLLGNIILAVAVAAFVVPHGIIMGGATGVALTINHYVNGNLSVIIFIVNIMLFILGTIVLGKKFALTTLISTIVYPVFLSIVQTIPGITKLTDNIMLASLYGGALLGLGIGLVVRVGSSTGGTDILALVLHKWFHIAVAVFMYIVDFIVLVCQVFFSTSEQILYGILVLVVTTMMMNRVVLMGQSQIQLFIITDKYEEVKEKVLKEIDAGVTMVHIETGYGAKQQKGVLCVVPNRKLYSINQTVQSVDPKAFITITQINEVRGRGFTLERESHPKK</sequence>
<evidence type="ECO:0000256" key="2">
    <source>
        <dbReference type="ARBA" id="ARBA00022475"/>
    </source>
</evidence>
<dbReference type="RefSeq" id="WP_159750177.1">
    <property type="nucleotide sequence ID" value="NZ_CASSPE010000343.1"/>
</dbReference>
<proteinExistence type="predicted"/>
<protein>
    <submittedName>
        <fullName evidence="8">DUF2179 domain-containing protein</fullName>
    </submittedName>
</protein>
<accession>A0A7X3SHW5</accession>
<evidence type="ECO:0000259" key="7">
    <source>
        <dbReference type="Pfam" id="PF10035"/>
    </source>
</evidence>
<evidence type="ECO:0000256" key="4">
    <source>
        <dbReference type="ARBA" id="ARBA00022989"/>
    </source>
</evidence>
<dbReference type="EMBL" id="WUQX01000001">
    <property type="protein sequence ID" value="MXP74845.1"/>
    <property type="molecule type" value="Genomic_DNA"/>
</dbReference>
<dbReference type="Pfam" id="PF10035">
    <property type="entry name" value="DUF2179"/>
    <property type="match status" value="1"/>
</dbReference>
<name>A0A7X3SHW5_9FIRM</name>
<dbReference type="PIRSF" id="PIRSF006483">
    <property type="entry name" value="Membrane_protein_YitT"/>
    <property type="match status" value="1"/>
</dbReference>
<feature type="domain" description="DUF2179" evidence="7">
    <location>
        <begin position="224"/>
        <end position="277"/>
    </location>
</feature>
<dbReference type="InterPro" id="IPR003740">
    <property type="entry name" value="YitT"/>
</dbReference>
<dbReference type="InterPro" id="IPR019264">
    <property type="entry name" value="DUF2179"/>
</dbReference>
<dbReference type="CDD" id="cd16380">
    <property type="entry name" value="YitT_C"/>
    <property type="match status" value="1"/>
</dbReference>
<keyword evidence="5 6" id="KW-0472">Membrane</keyword>
<evidence type="ECO:0000256" key="6">
    <source>
        <dbReference type="SAM" id="Phobius"/>
    </source>
</evidence>
<feature type="transmembrane region" description="Helical" evidence="6">
    <location>
        <begin position="55"/>
        <end position="75"/>
    </location>
</feature>
<dbReference type="PANTHER" id="PTHR33545:SF5">
    <property type="entry name" value="UPF0750 MEMBRANE PROTEIN YITT"/>
    <property type="match status" value="1"/>
</dbReference>
<evidence type="ECO:0000313" key="9">
    <source>
        <dbReference type="Proteomes" id="UP000460412"/>
    </source>
</evidence>
<evidence type="ECO:0000256" key="5">
    <source>
        <dbReference type="ARBA" id="ARBA00023136"/>
    </source>
</evidence>
<feature type="transmembrane region" description="Helical" evidence="6">
    <location>
        <begin position="12"/>
        <end position="35"/>
    </location>
</feature>
<dbReference type="InterPro" id="IPR015867">
    <property type="entry name" value="N-reg_PII/ATP_PRibTrfase_C"/>
</dbReference>
<feature type="transmembrane region" description="Helical" evidence="6">
    <location>
        <begin position="148"/>
        <end position="170"/>
    </location>
</feature>
<reference evidence="8 9" key="1">
    <citation type="submission" date="2019-12" db="EMBL/GenBank/DDBJ databases">
        <title>Sporaefaciens musculi gen. nov., sp. nov., a novel bacterium isolated from the caecum of an obese mouse.</title>
        <authorList>
            <person name="Rasmussen T.S."/>
            <person name="Streidl T."/>
            <person name="Hitch T.C.A."/>
            <person name="Wortmann E."/>
            <person name="Deptula P."/>
            <person name="Hansen M."/>
            <person name="Nielsen D.S."/>
            <person name="Clavel T."/>
            <person name="Vogensen F.K."/>
        </authorList>
    </citation>
    <scope>NUCLEOTIDE SEQUENCE [LARGE SCALE GENOMIC DNA]</scope>
    <source>
        <strain evidence="8 9">WCA-9-b2</strain>
    </source>
</reference>
<comment type="caution">
    <text evidence="8">The sequence shown here is derived from an EMBL/GenBank/DDBJ whole genome shotgun (WGS) entry which is preliminary data.</text>
</comment>